<feature type="chain" id="PRO_5035426861" evidence="2">
    <location>
        <begin position="24"/>
        <end position="205"/>
    </location>
</feature>
<dbReference type="InterPro" id="IPR011161">
    <property type="entry name" value="MHC_I-like_Ag-recog"/>
</dbReference>
<evidence type="ECO:0000313" key="5">
    <source>
        <dbReference type="RefSeq" id="XP_042565519.1"/>
    </source>
</evidence>
<keyword evidence="1" id="KW-0325">Glycoprotein</keyword>
<organism evidence="4 5">
    <name type="scientific">Clupea harengus</name>
    <name type="common">Atlantic herring</name>
    <dbReference type="NCBI Taxonomy" id="7950"/>
    <lineage>
        <taxon>Eukaryota</taxon>
        <taxon>Metazoa</taxon>
        <taxon>Chordata</taxon>
        <taxon>Craniata</taxon>
        <taxon>Vertebrata</taxon>
        <taxon>Euteleostomi</taxon>
        <taxon>Actinopterygii</taxon>
        <taxon>Neopterygii</taxon>
        <taxon>Teleostei</taxon>
        <taxon>Clupei</taxon>
        <taxon>Clupeiformes</taxon>
        <taxon>Clupeoidei</taxon>
        <taxon>Clupeidae</taxon>
        <taxon>Clupea</taxon>
    </lineage>
</organism>
<gene>
    <name evidence="5" type="primary">LOC122133414</name>
</gene>
<accession>A0A8M1KV97</accession>
<dbReference type="InterPro" id="IPR050208">
    <property type="entry name" value="MHC_class-I_related"/>
</dbReference>
<feature type="signal peptide" evidence="2">
    <location>
        <begin position="1"/>
        <end position="23"/>
    </location>
</feature>
<dbReference type="GO" id="GO:0005615">
    <property type="term" value="C:extracellular space"/>
    <property type="evidence" value="ECO:0007669"/>
    <property type="project" value="TreeGrafter"/>
</dbReference>
<protein>
    <submittedName>
        <fullName evidence="5">Zinc-alpha-2-glycoprotein-like</fullName>
    </submittedName>
</protein>
<proteinExistence type="predicted"/>
<reference evidence="5" key="1">
    <citation type="submission" date="2025-08" db="UniProtKB">
        <authorList>
            <consortium name="RefSeq"/>
        </authorList>
    </citation>
    <scope>IDENTIFICATION</scope>
</reference>
<dbReference type="GeneID" id="122133414"/>
<feature type="domain" description="MHC class I-like antigen recognition-like" evidence="3">
    <location>
        <begin position="52"/>
        <end position="184"/>
    </location>
</feature>
<evidence type="ECO:0000256" key="2">
    <source>
        <dbReference type="SAM" id="SignalP"/>
    </source>
</evidence>
<name>A0A8M1KV97_CLUHA</name>
<evidence type="ECO:0000256" key="1">
    <source>
        <dbReference type="ARBA" id="ARBA00023180"/>
    </source>
</evidence>
<evidence type="ECO:0000313" key="4">
    <source>
        <dbReference type="Proteomes" id="UP000515152"/>
    </source>
</evidence>
<dbReference type="Pfam" id="PF00129">
    <property type="entry name" value="MHC_I"/>
    <property type="match status" value="1"/>
</dbReference>
<sequence>MFIFETPVWIYLCLVIFPNLPNGSDVNTLEVQFTVFRAPNNKLQFQQTSLFNGHVIFTCNSQTLADQPRQDWVTHTFTQEELQERHKECEGRRDEHFALFEMMKTITVSVEVLQRRRGCIISSSGVFAFDEWAVNGEDFLTFGHQTREWTPLSVLATPVAVEWNKQDIRNHVFWNYLHQVCPNAHDTLKLKRATWINESAQTGNF</sequence>
<dbReference type="Proteomes" id="UP000515152">
    <property type="component" value="Chromosome 2"/>
</dbReference>
<dbReference type="GO" id="GO:0006955">
    <property type="term" value="P:immune response"/>
    <property type="evidence" value="ECO:0007669"/>
    <property type="project" value="TreeGrafter"/>
</dbReference>
<keyword evidence="2" id="KW-0732">Signal</keyword>
<evidence type="ECO:0000259" key="3">
    <source>
        <dbReference type="Pfam" id="PF00129"/>
    </source>
</evidence>
<dbReference type="RefSeq" id="XP_042565519.1">
    <property type="nucleotide sequence ID" value="XM_042709585.1"/>
</dbReference>
<dbReference type="OrthoDB" id="8890485at2759"/>
<dbReference type="AlphaFoldDB" id="A0A8M1KV97"/>
<dbReference type="GO" id="GO:0009897">
    <property type="term" value="C:external side of plasma membrane"/>
    <property type="evidence" value="ECO:0007669"/>
    <property type="project" value="TreeGrafter"/>
</dbReference>
<keyword evidence="4" id="KW-1185">Reference proteome</keyword>
<dbReference type="PANTHER" id="PTHR16675">
    <property type="entry name" value="MHC CLASS I-RELATED"/>
    <property type="match status" value="1"/>
</dbReference>
<dbReference type="PANTHER" id="PTHR16675:SF235">
    <property type="entry name" value="SHKT DOMAIN-CONTAINING PROTEIN"/>
    <property type="match status" value="1"/>
</dbReference>
<dbReference type="KEGG" id="char:122133414"/>